<dbReference type="AlphaFoldDB" id="A0A940YGN5"/>
<evidence type="ECO:0000256" key="1">
    <source>
        <dbReference type="SAM" id="SignalP"/>
    </source>
</evidence>
<proteinExistence type="predicted"/>
<organism evidence="2 3">
    <name type="scientific">Ideonella aquatica</name>
    <dbReference type="NCBI Taxonomy" id="2824119"/>
    <lineage>
        <taxon>Bacteria</taxon>
        <taxon>Pseudomonadati</taxon>
        <taxon>Pseudomonadota</taxon>
        <taxon>Betaproteobacteria</taxon>
        <taxon>Burkholderiales</taxon>
        <taxon>Sphaerotilaceae</taxon>
        <taxon>Ideonella</taxon>
    </lineage>
</organism>
<accession>A0A940YGN5</accession>
<keyword evidence="3" id="KW-1185">Reference proteome</keyword>
<dbReference type="RefSeq" id="WP_210800237.1">
    <property type="nucleotide sequence ID" value="NZ_JAGQDE010000002.1"/>
</dbReference>
<dbReference type="Proteomes" id="UP000678374">
    <property type="component" value="Unassembled WGS sequence"/>
</dbReference>
<sequence length="652" mass="68738">MTRPVVAAMMGAAALAVLLGVAVPVAAAEPDAPDAPIALSPARMAEQAARERWQRAREQRATVRRADDAAQRQADLARQVGAQWQDAQEADVALARALQDAQDCLGEAGASVESLEAALQAADVARAKADAAADAVVHASGARLRPALSGAEQATQARRAAERDLRQALAGLQTRLSSCRSQVWRAQGTAETQRRRLDALAALASALIDAGADTAVRLDAVAALPVQPDMPLPPLVRPERSGDAALRRLAEALPPGPPPAATADASVLDRLRQLASERVRLQGTLATQTDAYAMLALLARTPASGCPRGRCPSFRADLAELSQRLTRTRAAWTSLRADQAQVQARLGGLLAAEHAEAATLKTVLQRAQPWVEPAGAEVLADSRRTQDALAPVLEAADQAEREAQQAWRLAAAQAGMPPPRAAGAAPPAPAMAYPAPAPAPAPDVRSHALAVFQSIGDEPPNFGAYTYVLVSGFDAKRNDEVAKRFRQLLVALRKNTEGASGVPLAERKTVNVFCVPTRAQERAAPEQMLIDYVDDLGLALMRRAQGGVLSKAMAARLASSPGPFLLTLPSRIDESGPNTALLLADLSPYDEADIADLVASYKKGLVDAFPEHQAEWKPNLPLTVGMTMVRWFSAPGRIVASAIAPANAKSRP</sequence>
<feature type="signal peptide" evidence="1">
    <location>
        <begin position="1"/>
        <end position="27"/>
    </location>
</feature>
<comment type="caution">
    <text evidence="2">The sequence shown here is derived from an EMBL/GenBank/DDBJ whole genome shotgun (WGS) entry which is preliminary data.</text>
</comment>
<name>A0A940YGN5_9BURK</name>
<evidence type="ECO:0000313" key="2">
    <source>
        <dbReference type="EMBL" id="MBQ0957831.1"/>
    </source>
</evidence>
<keyword evidence="1" id="KW-0732">Signal</keyword>
<protein>
    <submittedName>
        <fullName evidence="2">Uncharacterized protein</fullName>
    </submittedName>
</protein>
<evidence type="ECO:0000313" key="3">
    <source>
        <dbReference type="Proteomes" id="UP000678374"/>
    </source>
</evidence>
<reference evidence="2" key="1">
    <citation type="submission" date="2021-04" db="EMBL/GenBank/DDBJ databases">
        <title>The genome sequence of Ideonella sp. 4Y11.</title>
        <authorList>
            <person name="Liu Y."/>
        </authorList>
    </citation>
    <scope>NUCLEOTIDE SEQUENCE</scope>
    <source>
        <strain evidence="2">4Y11</strain>
    </source>
</reference>
<feature type="chain" id="PRO_5037577246" evidence="1">
    <location>
        <begin position="28"/>
        <end position="652"/>
    </location>
</feature>
<dbReference type="EMBL" id="JAGQDE010000002">
    <property type="protein sequence ID" value="MBQ0957831.1"/>
    <property type="molecule type" value="Genomic_DNA"/>
</dbReference>
<gene>
    <name evidence="2" type="ORF">KAK06_02565</name>
</gene>